<dbReference type="GO" id="GO:0003735">
    <property type="term" value="F:structural constituent of ribosome"/>
    <property type="evidence" value="ECO:0007669"/>
    <property type="project" value="InterPro"/>
</dbReference>
<evidence type="ECO:0000313" key="4">
    <source>
        <dbReference type="Proteomes" id="UP000229631"/>
    </source>
</evidence>
<protein>
    <recommendedName>
        <fullName evidence="5">50S ribosomal protein L28</fullName>
    </recommendedName>
</protein>
<dbReference type="AlphaFoldDB" id="A0A2M7BDE7"/>
<dbReference type="InterPro" id="IPR034704">
    <property type="entry name" value="Ribosomal_bL28/bL31-like_sf"/>
</dbReference>
<name>A0A2M7BDE7_9BACT</name>
<reference evidence="4" key="1">
    <citation type="submission" date="2017-09" db="EMBL/GenBank/DDBJ databases">
        <title>Depth-based differentiation of microbial function through sediment-hosted aquifers and enrichment of novel symbionts in the deep terrestrial subsurface.</title>
        <authorList>
            <person name="Probst A.J."/>
            <person name="Ladd B."/>
            <person name="Jarett J.K."/>
            <person name="Geller-Mcgrath D.E."/>
            <person name="Sieber C.M.K."/>
            <person name="Emerson J.B."/>
            <person name="Anantharaman K."/>
            <person name="Thomas B.C."/>
            <person name="Malmstrom R."/>
            <person name="Stieglmeier M."/>
            <person name="Klingl A."/>
            <person name="Woyke T."/>
            <person name="Ryan C.M."/>
            <person name="Banfield J.F."/>
        </authorList>
    </citation>
    <scope>NUCLEOTIDE SEQUENCE [LARGE SCALE GENOMIC DNA]</scope>
</reference>
<evidence type="ECO:0000313" key="3">
    <source>
        <dbReference type="EMBL" id="PIV01136.1"/>
    </source>
</evidence>
<dbReference type="Proteomes" id="UP000229631">
    <property type="component" value="Unassembled WGS sequence"/>
</dbReference>
<dbReference type="EMBL" id="PEVC01000031">
    <property type="protein sequence ID" value="PIV01136.1"/>
    <property type="molecule type" value="Genomic_DNA"/>
</dbReference>
<accession>A0A2M7BDE7</accession>
<sequence length="79" mass="9077">MSRVCQLCHKRKQYGRQSRHKKGVAGKQWSKRAQSTLRIYDVNLQHATINGQKMLLCAKCLKLLRGKKTQDILPKTAAK</sequence>
<dbReference type="SUPFAM" id="SSF143800">
    <property type="entry name" value="L28p-like"/>
    <property type="match status" value="1"/>
</dbReference>
<keyword evidence="2" id="KW-0687">Ribonucleoprotein</keyword>
<evidence type="ECO:0000256" key="1">
    <source>
        <dbReference type="ARBA" id="ARBA00022980"/>
    </source>
</evidence>
<dbReference type="GO" id="GO:1990904">
    <property type="term" value="C:ribonucleoprotein complex"/>
    <property type="evidence" value="ECO:0007669"/>
    <property type="project" value="UniProtKB-KW"/>
</dbReference>
<dbReference type="InterPro" id="IPR037147">
    <property type="entry name" value="Ribosomal_bL28_sf"/>
</dbReference>
<organism evidence="3 4">
    <name type="scientific">Candidatus Shapirobacteria bacterium CG03_land_8_20_14_0_80_39_12</name>
    <dbReference type="NCBI Taxonomy" id="1974879"/>
    <lineage>
        <taxon>Bacteria</taxon>
        <taxon>Candidatus Shapironibacteriota</taxon>
    </lineage>
</organism>
<gene>
    <name evidence="3" type="ORF">COS54_01595</name>
</gene>
<proteinExistence type="predicted"/>
<dbReference type="Gene3D" id="2.30.170.40">
    <property type="entry name" value="Ribosomal protein L28/L24"/>
    <property type="match status" value="1"/>
</dbReference>
<dbReference type="GO" id="GO:0005840">
    <property type="term" value="C:ribosome"/>
    <property type="evidence" value="ECO:0007669"/>
    <property type="project" value="UniProtKB-KW"/>
</dbReference>
<evidence type="ECO:0008006" key="5">
    <source>
        <dbReference type="Google" id="ProtNLM"/>
    </source>
</evidence>
<comment type="caution">
    <text evidence="3">The sequence shown here is derived from an EMBL/GenBank/DDBJ whole genome shotgun (WGS) entry which is preliminary data.</text>
</comment>
<evidence type="ECO:0000256" key="2">
    <source>
        <dbReference type="ARBA" id="ARBA00023274"/>
    </source>
</evidence>
<keyword evidence="1" id="KW-0689">Ribosomal protein</keyword>